<dbReference type="Proteomes" id="UP000217790">
    <property type="component" value="Unassembled WGS sequence"/>
</dbReference>
<feature type="region of interest" description="Disordered" evidence="1">
    <location>
        <begin position="231"/>
        <end position="265"/>
    </location>
</feature>
<feature type="region of interest" description="Disordered" evidence="1">
    <location>
        <begin position="35"/>
        <end position="60"/>
    </location>
</feature>
<feature type="compositionally biased region" description="Polar residues" evidence="1">
    <location>
        <begin position="255"/>
        <end position="264"/>
    </location>
</feature>
<protein>
    <submittedName>
        <fullName evidence="2">Uncharacterized protein</fullName>
    </submittedName>
</protein>
<evidence type="ECO:0000256" key="1">
    <source>
        <dbReference type="SAM" id="MobiDB-lite"/>
    </source>
</evidence>
<sequence>MKHTVTWSLYNAVPPTKVKGQRNGFTENGTWTWNTNNTDNEFGGTRNTQRKQKMQHRGNTKREDMLRGYSREGGQDIARGTLNILTPIFHSSGSLVRKRRSTLRSTLKRPLERLHDGASIVPGSLLVDLSWRLSDLDVPITLKNLISFEVRLMSNCFFLNYGFMKGYALRWRKIRFAPNDRMPVRAFFRKRPARARESACVRATLRTRRLLPLWYAITSLASSLAENAYANSGHHRSSRRQTIGSTKVQPDVTPLPTQNQTNFKSNDERKAVKRKLFLSYDQAEGLSKTKLEEDPGDMIVGIQLWSAKRVPTIRVPNSRKVDVLAVKPKFQAGKLGSEEFTKDVIASLSDP</sequence>
<dbReference type="AlphaFoldDB" id="A0A2H3CCS9"/>
<accession>A0A2H3CCS9</accession>
<organism evidence="2 3">
    <name type="scientific">Armillaria gallica</name>
    <name type="common">Bulbous honey fungus</name>
    <name type="synonym">Armillaria bulbosa</name>
    <dbReference type="NCBI Taxonomy" id="47427"/>
    <lineage>
        <taxon>Eukaryota</taxon>
        <taxon>Fungi</taxon>
        <taxon>Dikarya</taxon>
        <taxon>Basidiomycota</taxon>
        <taxon>Agaricomycotina</taxon>
        <taxon>Agaricomycetes</taxon>
        <taxon>Agaricomycetidae</taxon>
        <taxon>Agaricales</taxon>
        <taxon>Marasmiineae</taxon>
        <taxon>Physalacriaceae</taxon>
        <taxon>Armillaria</taxon>
    </lineage>
</organism>
<dbReference type="EMBL" id="KZ293813">
    <property type="protein sequence ID" value="PBK79124.1"/>
    <property type="molecule type" value="Genomic_DNA"/>
</dbReference>
<proteinExistence type="predicted"/>
<gene>
    <name evidence="2" type="ORF">ARMGADRAFT_1041022</name>
</gene>
<keyword evidence="3" id="KW-1185">Reference proteome</keyword>
<feature type="compositionally biased region" description="Basic residues" evidence="1">
    <location>
        <begin position="48"/>
        <end position="59"/>
    </location>
</feature>
<evidence type="ECO:0000313" key="2">
    <source>
        <dbReference type="EMBL" id="PBK79124.1"/>
    </source>
</evidence>
<reference evidence="3" key="1">
    <citation type="journal article" date="2017" name="Nat. Ecol. Evol.">
        <title>Genome expansion and lineage-specific genetic innovations in the forest pathogenic fungi Armillaria.</title>
        <authorList>
            <person name="Sipos G."/>
            <person name="Prasanna A.N."/>
            <person name="Walter M.C."/>
            <person name="O'Connor E."/>
            <person name="Balint B."/>
            <person name="Krizsan K."/>
            <person name="Kiss B."/>
            <person name="Hess J."/>
            <person name="Varga T."/>
            <person name="Slot J."/>
            <person name="Riley R."/>
            <person name="Boka B."/>
            <person name="Rigling D."/>
            <person name="Barry K."/>
            <person name="Lee J."/>
            <person name="Mihaltcheva S."/>
            <person name="LaButti K."/>
            <person name="Lipzen A."/>
            <person name="Waldron R."/>
            <person name="Moloney N.M."/>
            <person name="Sperisen C."/>
            <person name="Kredics L."/>
            <person name="Vagvoelgyi C."/>
            <person name="Patrignani A."/>
            <person name="Fitzpatrick D."/>
            <person name="Nagy I."/>
            <person name="Doyle S."/>
            <person name="Anderson J.B."/>
            <person name="Grigoriev I.V."/>
            <person name="Gueldener U."/>
            <person name="Muensterkoetter M."/>
            <person name="Nagy L.G."/>
        </authorList>
    </citation>
    <scope>NUCLEOTIDE SEQUENCE [LARGE SCALE GENOMIC DNA]</scope>
    <source>
        <strain evidence="3">Ar21-2</strain>
    </source>
</reference>
<evidence type="ECO:0000313" key="3">
    <source>
        <dbReference type="Proteomes" id="UP000217790"/>
    </source>
</evidence>
<dbReference type="InParanoid" id="A0A2H3CCS9"/>
<name>A0A2H3CCS9_ARMGA</name>